<protein>
    <recommendedName>
        <fullName evidence="2">Phospholipid scramblase</fullName>
    </recommendedName>
</protein>
<dbReference type="EnsemblProtists" id="EOD37487">
    <property type="protein sequence ID" value="EOD37487"/>
    <property type="gene ID" value="EMIHUDRAFT_225335"/>
</dbReference>
<evidence type="ECO:0000313" key="4">
    <source>
        <dbReference type="Proteomes" id="UP000013827"/>
    </source>
</evidence>
<dbReference type="Pfam" id="PF03803">
    <property type="entry name" value="Scramblase"/>
    <property type="match status" value="1"/>
</dbReference>
<dbReference type="GO" id="GO:0017128">
    <property type="term" value="F:phospholipid scramblase activity"/>
    <property type="evidence" value="ECO:0007669"/>
    <property type="project" value="InterPro"/>
</dbReference>
<dbReference type="RefSeq" id="XP_005789916.1">
    <property type="nucleotide sequence ID" value="XM_005789859.1"/>
</dbReference>
<dbReference type="eggNOG" id="KOG0621">
    <property type="taxonomic scope" value="Eukaryota"/>
</dbReference>
<dbReference type="PANTHER" id="PTHR23248">
    <property type="entry name" value="PHOSPHOLIPID SCRAMBLASE-RELATED"/>
    <property type="match status" value="1"/>
</dbReference>
<evidence type="ECO:0000313" key="3">
    <source>
        <dbReference type="EnsemblProtists" id="EOD37487"/>
    </source>
</evidence>
<dbReference type="GO" id="GO:0005886">
    <property type="term" value="C:plasma membrane"/>
    <property type="evidence" value="ECO:0007669"/>
    <property type="project" value="TreeGrafter"/>
</dbReference>
<dbReference type="AlphaFoldDB" id="A0A0D3KP02"/>
<dbReference type="PaxDb" id="2903-EOD37487"/>
<dbReference type="GeneID" id="17282757"/>
<reference evidence="3" key="2">
    <citation type="submission" date="2024-10" db="UniProtKB">
        <authorList>
            <consortium name="EnsemblProtists"/>
        </authorList>
    </citation>
    <scope>IDENTIFICATION</scope>
</reference>
<organism evidence="3 4">
    <name type="scientific">Emiliania huxleyi (strain CCMP1516)</name>
    <dbReference type="NCBI Taxonomy" id="280463"/>
    <lineage>
        <taxon>Eukaryota</taxon>
        <taxon>Haptista</taxon>
        <taxon>Haptophyta</taxon>
        <taxon>Prymnesiophyceae</taxon>
        <taxon>Isochrysidales</taxon>
        <taxon>Noelaerhabdaceae</taxon>
        <taxon>Emiliania</taxon>
    </lineage>
</organism>
<dbReference type="STRING" id="2903.R1DR08"/>
<dbReference type="HOGENOM" id="CLU_1063472_0_0_1"/>
<evidence type="ECO:0000256" key="2">
    <source>
        <dbReference type="RuleBase" id="RU363116"/>
    </source>
</evidence>
<keyword evidence="4" id="KW-1185">Reference proteome</keyword>
<dbReference type="Proteomes" id="UP000013827">
    <property type="component" value="Unassembled WGS sequence"/>
</dbReference>
<proteinExistence type="inferred from homology"/>
<comment type="similarity">
    <text evidence="1 2">Belongs to the phospholipid scramblase family.</text>
</comment>
<sequence length="301" mass="32780">METSYASPRRSLLSEGHSVVVAAEPYSVPGTGVVTAQPVTAGTTASANRGCEWLSGYQGLFLRQHIELLEVIGGCETKNRYQITPISTPLPASLNSGWAQEFREAAAYSPLLTAKEESDCCERVCCPMFRGFTMDFKDVQGISYFRVERPFVCDPCYCQPCCSLYTQNLRIVDANGHLLGSATEVDHACGSECCARSFVASDANGKPIYKLRASDCGTHDHHNCCAPSCLNEEYAVDVFEAGTGEWVGQSSWVWPGCNCGGLTDRSNMATRFPAGSSDESRATLLAGLMLVEYAARERRRK</sequence>
<dbReference type="PANTHER" id="PTHR23248:SF9">
    <property type="entry name" value="PHOSPHOLIPID SCRAMBLASE"/>
    <property type="match status" value="1"/>
</dbReference>
<dbReference type="KEGG" id="ehx:EMIHUDRAFT_225335"/>
<dbReference type="InterPro" id="IPR005552">
    <property type="entry name" value="Scramblase"/>
</dbReference>
<reference evidence="4" key="1">
    <citation type="journal article" date="2013" name="Nature">
        <title>Pan genome of the phytoplankton Emiliania underpins its global distribution.</title>
        <authorList>
            <person name="Read B.A."/>
            <person name="Kegel J."/>
            <person name="Klute M.J."/>
            <person name="Kuo A."/>
            <person name="Lefebvre S.C."/>
            <person name="Maumus F."/>
            <person name="Mayer C."/>
            <person name="Miller J."/>
            <person name="Monier A."/>
            <person name="Salamov A."/>
            <person name="Young J."/>
            <person name="Aguilar M."/>
            <person name="Claverie J.M."/>
            <person name="Frickenhaus S."/>
            <person name="Gonzalez K."/>
            <person name="Herman E.K."/>
            <person name="Lin Y.C."/>
            <person name="Napier J."/>
            <person name="Ogata H."/>
            <person name="Sarno A.F."/>
            <person name="Shmutz J."/>
            <person name="Schroeder D."/>
            <person name="de Vargas C."/>
            <person name="Verret F."/>
            <person name="von Dassow P."/>
            <person name="Valentin K."/>
            <person name="Van de Peer Y."/>
            <person name="Wheeler G."/>
            <person name="Dacks J.B."/>
            <person name="Delwiche C.F."/>
            <person name="Dyhrman S.T."/>
            <person name="Glockner G."/>
            <person name="John U."/>
            <person name="Richards T."/>
            <person name="Worden A.Z."/>
            <person name="Zhang X."/>
            <person name="Grigoriev I.V."/>
            <person name="Allen A.E."/>
            <person name="Bidle K."/>
            <person name="Borodovsky M."/>
            <person name="Bowler C."/>
            <person name="Brownlee C."/>
            <person name="Cock J.M."/>
            <person name="Elias M."/>
            <person name="Gladyshev V.N."/>
            <person name="Groth M."/>
            <person name="Guda C."/>
            <person name="Hadaegh A."/>
            <person name="Iglesias-Rodriguez M.D."/>
            <person name="Jenkins J."/>
            <person name="Jones B.M."/>
            <person name="Lawson T."/>
            <person name="Leese F."/>
            <person name="Lindquist E."/>
            <person name="Lobanov A."/>
            <person name="Lomsadze A."/>
            <person name="Malik S.B."/>
            <person name="Marsh M.E."/>
            <person name="Mackinder L."/>
            <person name="Mock T."/>
            <person name="Mueller-Roeber B."/>
            <person name="Pagarete A."/>
            <person name="Parker M."/>
            <person name="Probert I."/>
            <person name="Quesneville H."/>
            <person name="Raines C."/>
            <person name="Rensing S.A."/>
            <person name="Riano-Pachon D.M."/>
            <person name="Richier S."/>
            <person name="Rokitta S."/>
            <person name="Shiraiwa Y."/>
            <person name="Soanes D.M."/>
            <person name="van der Giezen M."/>
            <person name="Wahlund T.M."/>
            <person name="Williams B."/>
            <person name="Wilson W."/>
            <person name="Wolfe G."/>
            <person name="Wurch L.L."/>
        </authorList>
    </citation>
    <scope>NUCLEOTIDE SEQUENCE</scope>
</reference>
<name>A0A0D3KP02_EMIH1</name>
<accession>A0A0D3KP02</accession>
<evidence type="ECO:0000256" key="1">
    <source>
        <dbReference type="ARBA" id="ARBA00005350"/>
    </source>
</evidence>